<feature type="signal peptide" evidence="1">
    <location>
        <begin position="1"/>
        <end position="24"/>
    </location>
</feature>
<evidence type="ECO:0000313" key="2">
    <source>
        <dbReference type="EMBL" id="MCC2230204.1"/>
    </source>
</evidence>
<accession>A0AAE3E8N1</accession>
<evidence type="ECO:0000313" key="3">
    <source>
        <dbReference type="Proteomes" id="UP001198182"/>
    </source>
</evidence>
<sequence length="334" mass="37020">MKNILKYVNILFLIAVMLSSCADASDSLAAQKEAMTAAQTQAVKESGNEATTEAAPLSQAEILAAVPTTVTEEFTSSEGTQKIDAEVILPEGTFMTGILEPRDFSEKEIKELLKDSKFVDDVEQLNFIMESDLITIYNAGYEKNQESESEEELQNAVEYQQLANELMQQLGSEQVVKEENSYHGKNGDVYEFWTTAMIHGTLLEKQSYSYAYSSSGTLIDGKLGSVSINADYMIKEENEVSLLGFSDILKSFETLMDSGMIAPAPSGQTVNKIRLCYMAESKGKNYTFYPVWNFEMPYVADWLKDGGDDPHVTRYVVLNACTGELVEHHIGGVE</sequence>
<protein>
    <submittedName>
        <fullName evidence="2">Uncharacterized protein</fullName>
    </submittedName>
</protein>
<organism evidence="2 3">
    <name type="scientific">Hominifimenecus microfluidus</name>
    <dbReference type="NCBI Taxonomy" id="2885348"/>
    <lineage>
        <taxon>Bacteria</taxon>
        <taxon>Bacillati</taxon>
        <taxon>Bacillota</taxon>
        <taxon>Clostridia</taxon>
        <taxon>Lachnospirales</taxon>
        <taxon>Lachnospiraceae</taxon>
        <taxon>Hominifimenecus</taxon>
    </lineage>
</organism>
<keyword evidence="1" id="KW-0732">Signal</keyword>
<reference evidence="2" key="1">
    <citation type="submission" date="2021-10" db="EMBL/GenBank/DDBJ databases">
        <title>Anaerobic single-cell dispensing facilitates the cultivation of human gut bacteria.</title>
        <authorList>
            <person name="Afrizal A."/>
        </authorList>
    </citation>
    <scope>NUCLEOTIDE SEQUENCE</scope>
    <source>
        <strain evidence="2">CLA-AA-H215</strain>
    </source>
</reference>
<comment type="caution">
    <text evidence="2">The sequence shown here is derived from an EMBL/GenBank/DDBJ whole genome shotgun (WGS) entry which is preliminary data.</text>
</comment>
<dbReference type="AlphaFoldDB" id="A0AAE3E8N1"/>
<feature type="chain" id="PRO_5041901712" evidence="1">
    <location>
        <begin position="25"/>
        <end position="334"/>
    </location>
</feature>
<dbReference type="Proteomes" id="UP001198182">
    <property type="component" value="Unassembled WGS sequence"/>
</dbReference>
<gene>
    <name evidence="2" type="ORF">LKD81_04200</name>
</gene>
<keyword evidence="3" id="KW-1185">Reference proteome</keyword>
<dbReference type="PROSITE" id="PS51257">
    <property type="entry name" value="PROKAR_LIPOPROTEIN"/>
    <property type="match status" value="1"/>
</dbReference>
<name>A0AAE3E8N1_9FIRM</name>
<evidence type="ECO:0000256" key="1">
    <source>
        <dbReference type="SAM" id="SignalP"/>
    </source>
</evidence>
<proteinExistence type="predicted"/>
<dbReference type="EMBL" id="JAJEQR010000009">
    <property type="protein sequence ID" value="MCC2230204.1"/>
    <property type="molecule type" value="Genomic_DNA"/>
</dbReference>
<dbReference type="RefSeq" id="WP_308452913.1">
    <property type="nucleotide sequence ID" value="NZ_JAJEQR010000009.1"/>
</dbReference>